<proteinExistence type="predicted"/>
<sequence>MPQRDTTAASTAQTVNARLSVTNTDTCSSRDSFGIMVLQGDCLHSARIDVLAEALNRSRSSQTF</sequence>
<dbReference type="AlphaFoldDB" id="A0A1P8WPF2"/>
<name>A0A1P8WPF2_9PLAN</name>
<evidence type="ECO:0000313" key="2">
    <source>
        <dbReference type="Proteomes" id="UP000187735"/>
    </source>
</evidence>
<dbReference type="EMBL" id="CP017641">
    <property type="protein sequence ID" value="APZ95942.1"/>
    <property type="molecule type" value="Genomic_DNA"/>
</dbReference>
<keyword evidence="2" id="KW-1185">Reference proteome</keyword>
<protein>
    <submittedName>
        <fullName evidence="1">Uncharacterized protein</fullName>
    </submittedName>
</protein>
<dbReference type="Proteomes" id="UP000187735">
    <property type="component" value="Chromosome"/>
</dbReference>
<dbReference type="KEGG" id="fmr:Fuma_05605"/>
<reference evidence="1 2" key="1">
    <citation type="journal article" date="2016" name="Front. Microbiol.">
        <title>Fuerstia marisgermanicae gen. nov., sp. nov., an Unusual Member of the Phylum Planctomycetes from the German Wadden Sea.</title>
        <authorList>
            <person name="Kohn T."/>
            <person name="Heuer A."/>
            <person name="Jogler M."/>
            <person name="Vollmers J."/>
            <person name="Boedeker C."/>
            <person name="Bunk B."/>
            <person name="Rast P."/>
            <person name="Borchert D."/>
            <person name="Glockner I."/>
            <person name="Freese H.M."/>
            <person name="Klenk H.P."/>
            <person name="Overmann J."/>
            <person name="Kaster A.K."/>
            <person name="Rohde M."/>
            <person name="Wiegand S."/>
            <person name="Jogler C."/>
        </authorList>
    </citation>
    <scope>NUCLEOTIDE SEQUENCE [LARGE SCALE GENOMIC DNA]</scope>
    <source>
        <strain evidence="1 2">NH11</strain>
    </source>
</reference>
<accession>A0A1P8WPF2</accession>
<gene>
    <name evidence="1" type="ORF">Fuma_05605</name>
</gene>
<organism evidence="1 2">
    <name type="scientific">Fuerstiella marisgermanici</name>
    <dbReference type="NCBI Taxonomy" id="1891926"/>
    <lineage>
        <taxon>Bacteria</taxon>
        <taxon>Pseudomonadati</taxon>
        <taxon>Planctomycetota</taxon>
        <taxon>Planctomycetia</taxon>
        <taxon>Planctomycetales</taxon>
        <taxon>Planctomycetaceae</taxon>
        <taxon>Fuerstiella</taxon>
    </lineage>
</organism>
<evidence type="ECO:0000313" key="1">
    <source>
        <dbReference type="EMBL" id="APZ95942.1"/>
    </source>
</evidence>